<feature type="region of interest" description="Disordered" evidence="1">
    <location>
        <begin position="522"/>
        <end position="546"/>
    </location>
</feature>
<organism evidence="2 3">
    <name type="scientific">Bugula neritina</name>
    <name type="common">Brown bryozoan</name>
    <name type="synonym">Sertularia neritina</name>
    <dbReference type="NCBI Taxonomy" id="10212"/>
    <lineage>
        <taxon>Eukaryota</taxon>
        <taxon>Metazoa</taxon>
        <taxon>Spiralia</taxon>
        <taxon>Lophotrochozoa</taxon>
        <taxon>Bryozoa</taxon>
        <taxon>Gymnolaemata</taxon>
        <taxon>Cheilostomatida</taxon>
        <taxon>Flustrina</taxon>
        <taxon>Buguloidea</taxon>
        <taxon>Bugulidae</taxon>
        <taxon>Bugula</taxon>
    </lineage>
</organism>
<feature type="compositionally biased region" description="Basic and acidic residues" evidence="1">
    <location>
        <begin position="523"/>
        <end position="546"/>
    </location>
</feature>
<feature type="compositionally biased region" description="Basic residues" evidence="1">
    <location>
        <begin position="236"/>
        <end position="246"/>
    </location>
</feature>
<feature type="compositionally biased region" description="Basic residues" evidence="1">
    <location>
        <begin position="139"/>
        <end position="149"/>
    </location>
</feature>
<dbReference type="EMBL" id="VXIV02002792">
    <property type="protein sequence ID" value="KAF6022895.1"/>
    <property type="molecule type" value="Genomic_DNA"/>
</dbReference>
<name>A0A7J7JA25_BUGNE</name>
<dbReference type="Proteomes" id="UP000593567">
    <property type="component" value="Unassembled WGS sequence"/>
</dbReference>
<sequence length="546" mass="61877">MKVLKTMIRTKSGRMVEKTIMMTEEEYAEFEKAGGDKEALKKFMKLEKGEVLESWEKASTVYADEDSDADEIIQNTAVGKRLVGDDGVVYEVVIDEKTGKKYKKKLGKASDFEDLEDLLAGGDGGEYYGSDDNRAAGGKNRKKKGKGKKGGAAGDGSDSDVLVDEHGNILPSKSQVKKYKAMKAGLRNPGSDSEYSYRSVYSAGGTKKVLRKRKRGDGTYSAEKEYNEDEDEEGKARRRQRRRERKHGADSAHSYYSVVSAGGTRRVRRKKRNADGTYGADEEYHSDDSLIMRKADKKHKAKERAKKGKKVHGSDSEYSYHSDVSAGGTRRRVRKKRIRDADGKVIGHGAVEMYHSEDSDSMESFIDSNGNRVVRPSLQRLVLSGEERVKMERKERSLVKQETISKVASDNLFMCCYGDILFIRCYSDNSTDTEDEPDLENMTEQEREEYLAKKAQRKAAREQRRRDKYGDKYDEIMAKHEKNKKQLRKERALAEGMEWDSDEYEADPEGFKQKYKSMVTYDKGSERGLTKKGKADNRSLGPGHDE</sequence>
<accession>A0A7J7JA25</accession>
<feature type="compositionally biased region" description="Acidic residues" evidence="1">
    <location>
        <begin position="497"/>
        <end position="508"/>
    </location>
</feature>
<feature type="region of interest" description="Disordered" evidence="1">
    <location>
        <begin position="495"/>
        <end position="514"/>
    </location>
</feature>
<evidence type="ECO:0000313" key="3">
    <source>
        <dbReference type="Proteomes" id="UP000593567"/>
    </source>
</evidence>
<reference evidence="2" key="1">
    <citation type="submission" date="2020-06" db="EMBL/GenBank/DDBJ databases">
        <title>Draft genome of Bugula neritina, a colonial animal packing powerful symbionts and potential medicines.</title>
        <authorList>
            <person name="Rayko M."/>
        </authorList>
    </citation>
    <scope>NUCLEOTIDE SEQUENCE [LARGE SCALE GENOMIC DNA]</scope>
    <source>
        <strain evidence="2">Kwan_BN1</strain>
    </source>
</reference>
<protein>
    <submittedName>
        <fullName evidence="2">Uncharacterized protein</fullName>
    </submittedName>
</protein>
<feature type="compositionally biased region" description="Basic residues" evidence="1">
    <location>
        <begin position="295"/>
        <end position="311"/>
    </location>
</feature>
<gene>
    <name evidence="2" type="ORF">EB796_018796</name>
</gene>
<evidence type="ECO:0000256" key="1">
    <source>
        <dbReference type="SAM" id="MobiDB-lite"/>
    </source>
</evidence>
<feature type="compositionally biased region" description="Basic and acidic residues" evidence="1">
    <location>
        <begin position="282"/>
        <end position="294"/>
    </location>
</feature>
<comment type="caution">
    <text evidence="2">The sequence shown here is derived from an EMBL/GenBank/DDBJ whole genome shotgun (WGS) entry which is preliminary data.</text>
</comment>
<feature type="region of interest" description="Disordered" evidence="1">
    <location>
        <begin position="126"/>
        <end position="335"/>
    </location>
</feature>
<keyword evidence="3" id="KW-1185">Reference proteome</keyword>
<dbReference type="AlphaFoldDB" id="A0A7J7JA25"/>
<proteinExistence type="predicted"/>
<dbReference type="OrthoDB" id="2121618at2759"/>
<evidence type="ECO:0000313" key="2">
    <source>
        <dbReference type="EMBL" id="KAF6022895.1"/>
    </source>
</evidence>